<proteinExistence type="predicted"/>
<evidence type="ECO:0000313" key="2">
    <source>
        <dbReference type="EMBL" id="CAL1361727.1"/>
    </source>
</evidence>
<dbReference type="AlphaFoldDB" id="A0AAV2D0P3"/>
<keyword evidence="3" id="KW-1185">Reference proteome</keyword>
<accession>A0AAV2D0P3</accession>
<dbReference type="Proteomes" id="UP001497516">
    <property type="component" value="Chromosome 10"/>
</dbReference>
<organism evidence="2 3">
    <name type="scientific">Linum trigynum</name>
    <dbReference type="NCBI Taxonomy" id="586398"/>
    <lineage>
        <taxon>Eukaryota</taxon>
        <taxon>Viridiplantae</taxon>
        <taxon>Streptophyta</taxon>
        <taxon>Embryophyta</taxon>
        <taxon>Tracheophyta</taxon>
        <taxon>Spermatophyta</taxon>
        <taxon>Magnoliopsida</taxon>
        <taxon>eudicotyledons</taxon>
        <taxon>Gunneridae</taxon>
        <taxon>Pentapetalae</taxon>
        <taxon>rosids</taxon>
        <taxon>fabids</taxon>
        <taxon>Malpighiales</taxon>
        <taxon>Linaceae</taxon>
        <taxon>Linum</taxon>
    </lineage>
</organism>
<protein>
    <submittedName>
        <fullName evidence="2">Uncharacterized protein</fullName>
    </submittedName>
</protein>
<evidence type="ECO:0000256" key="1">
    <source>
        <dbReference type="SAM" id="MobiDB-lite"/>
    </source>
</evidence>
<evidence type="ECO:0000313" key="3">
    <source>
        <dbReference type="Proteomes" id="UP001497516"/>
    </source>
</evidence>
<name>A0AAV2D0P3_9ROSI</name>
<reference evidence="2 3" key="1">
    <citation type="submission" date="2024-04" db="EMBL/GenBank/DDBJ databases">
        <authorList>
            <person name="Fracassetti M."/>
        </authorList>
    </citation>
    <scope>NUCLEOTIDE SEQUENCE [LARGE SCALE GENOMIC DNA]</scope>
</reference>
<dbReference type="EMBL" id="OZ034814">
    <property type="protein sequence ID" value="CAL1361727.1"/>
    <property type="molecule type" value="Genomic_DNA"/>
</dbReference>
<sequence>MVKPKSTFGLTMAQPNVDFGLTMAQPKTSVGDGECEKLTFFSGEHGRQARGGLTATAGRRRVRGGVGRQATGGGLRRRTRTDGDGGRARWAGG</sequence>
<feature type="region of interest" description="Disordered" evidence="1">
    <location>
        <begin position="65"/>
        <end position="93"/>
    </location>
</feature>
<feature type="compositionally biased region" description="Gly residues" evidence="1">
    <location>
        <begin position="65"/>
        <end position="74"/>
    </location>
</feature>
<gene>
    <name evidence="2" type="ORF">LTRI10_LOCUS9091</name>
</gene>